<protein>
    <submittedName>
        <fullName evidence="2">Restriction endonuclease</fullName>
        <ecNumber evidence="2">3.1.21.-</ecNumber>
    </submittedName>
</protein>
<feature type="domain" description="Restriction endonuclease type IV Mrr" evidence="1">
    <location>
        <begin position="46"/>
        <end position="138"/>
    </location>
</feature>
<reference evidence="2 3" key="1">
    <citation type="submission" date="2024-09" db="EMBL/GenBank/DDBJ databases">
        <authorList>
            <person name="Zhang Y."/>
        </authorList>
    </citation>
    <scope>NUCLEOTIDE SEQUENCE [LARGE SCALE GENOMIC DNA]</scope>
    <source>
        <strain evidence="2 3">ZJ318</strain>
    </source>
</reference>
<dbReference type="GO" id="GO:0016787">
    <property type="term" value="F:hydrolase activity"/>
    <property type="evidence" value="ECO:0007669"/>
    <property type="project" value="UniProtKB-KW"/>
</dbReference>
<dbReference type="GO" id="GO:0004519">
    <property type="term" value="F:endonuclease activity"/>
    <property type="evidence" value="ECO:0007669"/>
    <property type="project" value="UniProtKB-KW"/>
</dbReference>
<evidence type="ECO:0000259" key="1">
    <source>
        <dbReference type="Pfam" id="PF04471"/>
    </source>
</evidence>
<organism evidence="2 3">
    <name type="scientific">Shewanella mangrovisoli</name>
    <dbReference type="NCBI Taxonomy" id="2864211"/>
    <lineage>
        <taxon>Bacteria</taxon>
        <taxon>Pseudomonadati</taxon>
        <taxon>Pseudomonadota</taxon>
        <taxon>Gammaproteobacteria</taxon>
        <taxon>Alteromonadales</taxon>
        <taxon>Shewanellaceae</taxon>
        <taxon>Shewanella</taxon>
    </lineage>
</organism>
<gene>
    <name evidence="2" type="ORF">ACE02W_20210</name>
</gene>
<sequence>MLQIKCYVYWRFKVFHDRVINKPKDLESYVQYVYSSLLNLRDEGVMVSSNVILVGKSGANHEVDVYYQFEKSGVVHKVAFECKFKSRRVQKSDVIDFHGKLQDIGNIQGIFVSKTGYQQGAKAYAKHYGIQLLTLDDLPTLNILVAKRIESVALPDESYIGEPFWCLMEFSNDGLTGSYYSRLDGIVFKKHLIPLFISKHDACGYLEALSDKNNFVVRGLPQHSLKFLFETANLSKSKVSFALMLHGVGPDGLWSGIPYSLEELQSRFLLEQA</sequence>
<comment type="caution">
    <text evidence="2">The sequence shown here is derived from an EMBL/GenBank/DDBJ whole genome shotgun (WGS) entry which is preliminary data.</text>
</comment>
<dbReference type="EMBL" id="JBHFGU010000011">
    <property type="protein sequence ID" value="MFB2622146.1"/>
    <property type="molecule type" value="Genomic_DNA"/>
</dbReference>
<accession>A0ABV4VPA9</accession>
<dbReference type="Proteomes" id="UP001576708">
    <property type="component" value="Unassembled WGS sequence"/>
</dbReference>
<dbReference type="InterPro" id="IPR011856">
    <property type="entry name" value="tRNA_endonuc-like_dom_sf"/>
</dbReference>
<dbReference type="Pfam" id="PF04471">
    <property type="entry name" value="Mrr_cat"/>
    <property type="match status" value="1"/>
</dbReference>
<proteinExistence type="predicted"/>
<evidence type="ECO:0000313" key="3">
    <source>
        <dbReference type="Proteomes" id="UP001576708"/>
    </source>
</evidence>
<keyword evidence="3" id="KW-1185">Reference proteome</keyword>
<dbReference type="InterPro" id="IPR007560">
    <property type="entry name" value="Restrct_endonuc_IV_Mrr"/>
</dbReference>
<dbReference type="Gene3D" id="3.40.1350.10">
    <property type="match status" value="1"/>
</dbReference>
<keyword evidence="2" id="KW-0540">Nuclease</keyword>
<dbReference type="SUPFAM" id="SSF52980">
    <property type="entry name" value="Restriction endonuclease-like"/>
    <property type="match status" value="1"/>
</dbReference>
<dbReference type="RefSeq" id="WP_342202835.1">
    <property type="nucleotide sequence ID" value="NZ_JBCATE010000011.1"/>
</dbReference>
<name>A0ABV4VPA9_9GAMM</name>
<keyword evidence="2" id="KW-0378">Hydrolase</keyword>
<keyword evidence="2" id="KW-0255">Endonuclease</keyword>
<dbReference type="InterPro" id="IPR011335">
    <property type="entry name" value="Restrct_endonuc-II-like"/>
</dbReference>
<dbReference type="EC" id="3.1.21.-" evidence="2"/>
<evidence type="ECO:0000313" key="2">
    <source>
        <dbReference type="EMBL" id="MFB2622146.1"/>
    </source>
</evidence>